<keyword evidence="15" id="KW-1185">Reference proteome</keyword>
<dbReference type="GO" id="GO:0009002">
    <property type="term" value="F:serine-type D-Ala-D-Ala carboxypeptidase activity"/>
    <property type="evidence" value="ECO:0007669"/>
    <property type="project" value="InterPro"/>
</dbReference>
<dbReference type="SUPFAM" id="SSF56601">
    <property type="entry name" value="beta-lactamase/transpeptidase-like"/>
    <property type="match status" value="1"/>
</dbReference>
<keyword evidence="3" id="KW-0378">Hydrolase</keyword>
<feature type="chain" id="PRO_5015449866" evidence="12">
    <location>
        <begin position="28"/>
        <end position="581"/>
    </location>
</feature>
<name>A0A2T3FQQ7_9CLOT</name>
<keyword evidence="11" id="KW-0472">Membrane</keyword>
<evidence type="ECO:0000256" key="8">
    <source>
        <dbReference type="PIRSR" id="PIRSR618044-2"/>
    </source>
</evidence>
<feature type="active site" description="Proton acceptor" evidence="7">
    <location>
        <position position="69"/>
    </location>
</feature>
<dbReference type="GO" id="GO:0006508">
    <property type="term" value="P:proteolysis"/>
    <property type="evidence" value="ECO:0007669"/>
    <property type="project" value="InterPro"/>
</dbReference>
<evidence type="ECO:0000256" key="3">
    <source>
        <dbReference type="ARBA" id="ARBA00022801"/>
    </source>
</evidence>
<feature type="signal peptide" evidence="12">
    <location>
        <begin position="1"/>
        <end position="27"/>
    </location>
</feature>
<proteinExistence type="inferred from homology"/>
<dbReference type="PANTHER" id="PTHR21581:SF33">
    <property type="entry name" value="D-ALANYL-D-ALANINE CARBOXYPEPTIDASE DACB"/>
    <property type="match status" value="1"/>
</dbReference>
<protein>
    <submittedName>
        <fullName evidence="14">Peptidase S11</fullName>
    </submittedName>
</protein>
<dbReference type="AlphaFoldDB" id="A0A2T3FQQ7"/>
<dbReference type="GO" id="GO:0071555">
    <property type="term" value="P:cell wall organization"/>
    <property type="evidence" value="ECO:0007669"/>
    <property type="project" value="UniProtKB-KW"/>
</dbReference>
<organism evidence="14 15">
    <name type="scientific">Clostridium fessum</name>
    <dbReference type="NCBI Taxonomy" id="2126740"/>
    <lineage>
        <taxon>Bacteria</taxon>
        <taxon>Bacillati</taxon>
        <taxon>Bacillota</taxon>
        <taxon>Clostridia</taxon>
        <taxon>Eubacteriales</taxon>
        <taxon>Clostridiaceae</taxon>
        <taxon>Clostridium</taxon>
    </lineage>
</organism>
<feature type="domain" description="Peptidase S11 D-alanyl-D-alanine carboxypeptidase A N-terminal" evidence="13">
    <location>
        <begin position="34"/>
        <end position="270"/>
    </location>
</feature>
<dbReference type="Gene3D" id="3.40.710.10">
    <property type="entry name" value="DD-peptidase/beta-lactamase superfamily"/>
    <property type="match status" value="1"/>
</dbReference>
<dbReference type="PRINTS" id="PR00725">
    <property type="entry name" value="DADACBPTASE1"/>
</dbReference>
<feature type="compositionally biased region" description="Acidic residues" evidence="10">
    <location>
        <begin position="569"/>
        <end position="581"/>
    </location>
</feature>
<evidence type="ECO:0000256" key="7">
    <source>
        <dbReference type="PIRSR" id="PIRSR618044-1"/>
    </source>
</evidence>
<evidence type="ECO:0000259" key="13">
    <source>
        <dbReference type="Pfam" id="PF00768"/>
    </source>
</evidence>
<evidence type="ECO:0000256" key="11">
    <source>
        <dbReference type="SAM" id="Phobius"/>
    </source>
</evidence>
<dbReference type="PANTHER" id="PTHR21581">
    <property type="entry name" value="D-ALANYL-D-ALANINE CARBOXYPEPTIDASE"/>
    <property type="match status" value="1"/>
</dbReference>
<evidence type="ECO:0000256" key="12">
    <source>
        <dbReference type="SAM" id="SignalP"/>
    </source>
</evidence>
<keyword evidence="11" id="KW-1133">Transmembrane helix</keyword>
<dbReference type="EMBL" id="PYLO01000002">
    <property type="protein sequence ID" value="PST37605.1"/>
    <property type="molecule type" value="Genomic_DNA"/>
</dbReference>
<comment type="similarity">
    <text evidence="1 9">Belongs to the peptidase S11 family.</text>
</comment>
<evidence type="ECO:0000313" key="15">
    <source>
        <dbReference type="Proteomes" id="UP000241048"/>
    </source>
</evidence>
<dbReference type="InterPro" id="IPR012338">
    <property type="entry name" value="Beta-lactam/transpept-like"/>
</dbReference>
<evidence type="ECO:0000256" key="2">
    <source>
        <dbReference type="ARBA" id="ARBA00022729"/>
    </source>
</evidence>
<evidence type="ECO:0000256" key="4">
    <source>
        <dbReference type="ARBA" id="ARBA00022960"/>
    </source>
</evidence>
<feature type="region of interest" description="Disordered" evidence="10">
    <location>
        <begin position="495"/>
        <end position="581"/>
    </location>
</feature>
<accession>A0A2T3FQQ7</accession>
<feature type="compositionally biased region" description="Basic and acidic residues" evidence="10">
    <location>
        <begin position="545"/>
        <end position="563"/>
    </location>
</feature>
<feature type="region of interest" description="Disordered" evidence="10">
    <location>
        <begin position="385"/>
        <end position="412"/>
    </location>
</feature>
<keyword evidence="5" id="KW-0573">Peptidoglycan synthesis</keyword>
<keyword evidence="11" id="KW-0812">Transmembrane</keyword>
<feature type="transmembrane region" description="Helical" evidence="11">
    <location>
        <begin position="432"/>
        <end position="453"/>
    </location>
</feature>
<keyword evidence="2 12" id="KW-0732">Signal</keyword>
<keyword evidence="6" id="KW-0961">Cell wall biogenesis/degradation</keyword>
<dbReference type="GO" id="GO:0009252">
    <property type="term" value="P:peptidoglycan biosynthetic process"/>
    <property type="evidence" value="ECO:0007669"/>
    <property type="project" value="UniProtKB-KW"/>
</dbReference>
<comment type="caution">
    <text evidence="14">The sequence shown here is derived from an EMBL/GenBank/DDBJ whole genome shotgun (WGS) entry which is preliminary data.</text>
</comment>
<evidence type="ECO:0000256" key="10">
    <source>
        <dbReference type="SAM" id="MobiDB-lite"/>
    </source>
</evidence>
<evidence type="ECO:0000256" key="9">
    <source>
        <dbReference type="RuleBase" id="RU004016"/>
    </source>
</evidence>
<evidence type="ECO:0000313" key="14">
    <source>
        <dbReference type="EMBL" id="PST37605.1"/>
    </source>
</evidence>
<dbReference type="Proteomes" id="UP000241048">
    <property type="component" value="Unassembled WGS sequence"/>
</dbReference>
<dbReference type="InterPro" id="IPR001967">
    <property type="entry name" value="Peptidase_S11_N"/>
</dbReference>
<sequence>MKRLRRLLISLMITALMAAGMPMTAFAKPDWPSDTGIESEAGIVMDADSGAVLFGQNIHVQKAPASITKILTALVVIENSSLDDTVTFSHDAVYNVEDGSGNKNAIEEGDTLSVRDCLYLLLMRSSNQAANALAEHVGGSRDGFVKMMNEKTAELGCENSHFANPSGLNDDTQLTSVYDMALIASAAYKNDTLLTISKDKSYRLPATKNNPDGVTIQPEHKLLITTDTESPNYYPYAVAGKTGYTSIAGQTLVTYAIKDDRRQIAVTMKSTQATHYQDTIALLDFGFLRFENVNISENETAYTSGDQPVQIGDNSYQPSDLSMDTSAVITIPKDASFADAEKTVVTDLPEDAPLGAVALLSYKYNDRKIGQVYLISASAAEAAANGETAPDDGNTASDPAASNTGASGKPKQAKSSFHLILPKLPKVSVRTVLIVVVSVLLAAACAALVWLFYQRHQEEKRRQEERRKRRRQRLQEIGCSREEFEKLLEKRMGASYRAPGTADADESTEQAESDMDVRSGSGQVPAADAAASRLAESGKVGTGSTEKKPLKEKPAQKEAEDAKTQQGVQEDDTELTVEDLD</sequence>
<dbReference type="RefSeq" id="WP_107000690.1">
    <property type="nucleotide sequence ID" value="NZ_JAQDZI010000008.1"/>
</dbReference>
<keyword evidence="4" id="KW-0133">Cell shape</keyword>
<feature type="binding site" evidence="8">
    <location>
        <position position="241"/>
    </location>
    <ligand>
        <name>substrate</name>
    </ligand>
</feature>
<evidence type="ECO:0000256" key="6">
    <source>
        <dbReference type="ARBA" id="ARBA00023316"/>
    </source>
</evidence>
<reference evidence="14 15" key="1">
    <citation type="submission" date="2018-03" db="EMBL/GenBank/DDBJ databases">
        <title>Lachnoclostridium SNUG30386 gen.nov., sp.nov., isolated from human faeces.</title>
        <authorList>
            <person name="Seo B."/>
            <person name="Jeon K."/>
            <person name="Ko G."/>
        </authorList>
    </citation>
    <scope>NUCLEOTIDE SEQUENCE [LARGE SCALE GENOMIC DNA]</scope>
    <source>
        <strain evidence="14 15">SNUG30386</strain>
    </source>
</reference>
<evidence type="ECO:0000256" key="1">
    <source>
        <dbReference type="ARBA" id="ARBA00007164"/>
    </source>
</evidence>
<gene>
    <name evidence="14" type="ORF">C7U56_06845</name>
</gene>
<feature type="compositionally biased region" description="Polar residues" evidence="10">
    <location>
        <begin position="394"/>
        <end position="406"/>
    </location>
</feature>
<dbReference type="Pfam" id="PF00768">
    <property type="entry name" value="Peptidase_S11"/>
    <property type="match status" value="1"/>
</dbReference>
<evidence type="ECO:0000256" key="5">
    <source>
        <dbReference type="ARBA" id="ARBA00022984"/>
    </source>
</evidence>
<feature type="compositionally biased region" description="Acidic residues" evidence="10">
    <location>
        <begin position="503"/>
        <end position="514"/>
    </location>
</feature>
<feature type="active site" evidence="7">
    <location>
        <position position="125"/>
    </location>
</feature>
<dbReference type="GO" id="GO:0008360">
    <property type="term" value="P:regulation of cell shape"/>
    <property type="evidence" value="ECO:0007669"/>
    <property type="project" value="UniProtKB-KW"/>
</dbReference>
<dbReference type="InterPro" id="IPR018044">
    <property type="entry name" value="Peptidase_S11"/>
</dbReference>
<feature type="active site" description="Acyl-ester intermediate" evidence="7">
    <location>
        <position position="66"/>
    </location>
</feature>